<organism evidence="1 2">
    <name type="scientific">Linum trigynum</name>
    <dbReference type="NCBI Taxonomy" id="586398"/>
    <lineage>
        <taxon>Eukaryota</taxon>
        <taxon>Viridiplantae</taxon>
        <taxon>Streptophyta</taxon>
        <taxon>Embryophyta</taxon>
        <taxon>Tracheophyta</taxon>
        <taxon>Spermatophyta</taxon>
        <taxon>Magnoliopsida</taxon>
        <taxon>eudicotyledons</taxon>
        <taxon>Gunneridae</taxon>
        <taxon>Pentapetalae</taxon>
        <taxon>rosids</taxon>
        <taxon>fabids</taxon>
        <taxon>Malpighiales</taxon>
        <taxon>Linaceae</taxon>
        <taxon>Linum</taxon>
    </lineage>
</organism>
<evidence type="ECO:0000313" key="1">
    <source>
        <dbReference type="EMBL" id="CAL1354803.1"/>
    </source>
</evidence>
<accession>A0AAV2CG03</accession>
<proteinExistence type="predicted"/>
<dbReference type="Proteomes" id="UP001497516">
    <property type="component" value="Chromosome 1"/>
</dbReference>
<gene>
    <name evidence="1" type="ORF">LTRI10_LOCUS2591</name>
</gene>
<sequence length="135" mass="15254">MFPGYGSFRMAKARGDRYLVEKISPGEEVLRGEEQLGGHIGSLLQLLPVCHSDDRSRIQGLPYSRRKLLEEPVVVVEPLLQTESKHKISQFQPANLQPFGLAEFAQGLELNLDRSQHGVVNPLYQSRLVELAIYR</sequence>
<dbReference type="EMBL" id="OZ034813">
    <property type="protein sequence ID" value="CAL1354803.1"/>
    <property type="molecule type" value="Genomic_DNA"/>
</dbReference>
<keyword evidence="2" id="KW-1185">Reference proteome</keyword>
<dbReference type="AlphaFoldDB" id="A0AAV2CG03"/>
<reference evidence="1 2" key="1">
    <citation type="submission" date="2024-04" db="EMBL/GenBank/DDBJ databases">
        <authorList>
            <person name="Fracassetti M."/>
        </authorList>
    </citation>
    <scope>NUCLEOTIDE SEQUENCE [LARGE SCALE GENOMIC DNA]</scope>
</reference>
<protein>
    <submittedName>
        <fullName evidence="1">Uncharacterized protein</fullName>
    </submittedName>
</protein>
<name>A0AAV2CG03_9ROSI</name>
<evidence type="ECO:0000313" key="2">
    <source>
        <dbReference type="Proteomes" id="UP001497516"/>
    </source>
</evidence>